<dbReference type="NCBIfam" id="TIGR00120">
    <property type="entry name" value="ArgJ"/>
    <property type="match status" value="1"/>
</dbReference>
<keyword evidence="7 10" id="KW-0511">Multifunctional enzyme</keyword>
<dbReference type="EC" id="2.3.1.35" evidence="10"/>
<dbReference type="FunFam" id="3.60.70.12:FF:000001">
    <property type="entry name" value="Arginine biosynthesis bifunctional protein ArgJ, chloroplastic"/>
    <property type="match status" value="1"/>
</dbReference>
<evidence type="ECO:0000256" key="10">
    <source>
        <dbReference type="HAMAP-Rule" id="MF_01106"/>
    </source>
</evidence>
<evidence type="ECO:0000313" key="12">
    <source>
        <dbReference type="Proteomes" id="UP000320776"/>
    </source>
</evidence>
<dbReference type="GO" id="GO:0006592">
    <property type="term" value="P:ornithine biosynthetic process"/>
    <property type="evidence" value="ECO:0007669"/>
    <property type="project" value="TreeGrafter"/>
</dbReference>
<accession>A0A517DNC4</accession>
<comment type="subunit">
    <text evidence="2 10">Heterotetramer of two alpha and two beta chains.</text>
</comment>
<feature type="binding site" evidence="10">
    <location>
        <position position="151"/>
    </location>
    <ligand>
        <name>substrate</name>
    </ligand>
</feature>
<dbReference type="NCBIfam" id="NF003802">
    <property type="entry name" value="PRK05388.1"/>
    <property type="match status" value="1"/>
</dbReference>
<comment type="similarity">
    <text evidence="1 10">Belongs to the ArgJ family.</text>
</comment>
<dbReference type="EMBL" id="CP036259">
    <property type="protein sequence ID" value="QDR78858.1"/>
    <property type="molecule type" value="Genomic_DNA"/>
</dbReference>
<dbReference type="InterPro" id="IPR016117">
    <property type="entry name" value="ArgJ-like_dom_sf"/>
</dbReference>
<sequence length="403" mass="41383">MLTKITGGITAPQGFTAAGVHAGIKKNGQEDVGIIYSTVPAAAAAQFTTNKMAAAPVLVSRQAITQGKTRAIVINSGCANACTGDQGLTDARTMAHTTATALNLDDCEVLVASTGVIGVNLPMAKVIAGINQAAGSLSEAGHEPLLAAIMTTDTFAKACAYQFTLNGKLCKIAGIAKGAGMIHPNMATMLSFITTDAAIAPLILTQALSQAVELSFNMITVDGDTSTNDMVAVIANGEAGNAPVTTTDSQSYQEFFTALKTVCTELAQLIVRDGEGATKFLEINVTGAVSFAEAKCAAMAIAKSPLVKTAFFGQDPNWGRILCAAGYSGARSQPDKTSLVIGGLTIVVNGQGAVGFDTEKLKAVMAAKDIAVTLDLGLGTAAATVWTCDFSYEYVKINGEYTT</sequence>
<dbReference type="EC" id="2.3.1.1" evidence="10"/>
<feature type="site" description="Involved in the stabilization of negative charge on the oxyanion by the formation of the oxyanion hole" evidence="10">
    <location>
        <position position="114"/>
    </location>
</feature>
<organism evidence="11 12">
    <name type="scientific">Sporomusa termitida</name>
    <dbReference type="NCBI Taxonomy" id="2377"/>
    <lineage>
        <taxon>Bacteria</taxon>
        <taxon>Bacillati</taxon>
        <taxon>Bacillota</taxon>
        <taxon>Negativicutes</taxon>
        <taxon>Selenomonadales</taxon>
        <taxon>Sporomusaceae</taxon>
        <taxon>Sporomusa</taxon>
    </lineage>
</organism>
<keyword evidence="5 10" id="KW-0808">Transferase</keyword>
<feature type="active site" description="Nucleophile" evidence="10">
    <location>
        <position position="188"/>
    </location>
</feature>
<comment type="subcellular location">
    <subcellularLocation>
        <location evidence="10">Cytoplasm</location>
    </subcellularLocation>
</comment>
<dbReference type="PANTHER" id="PTHR23100">
    <property type="entry name" value="ARGININE BIOSYNTHESIS BIFUNCTIONAL PROTEIN ARGJ"/>
    <property type="match status" value="1"/>
</dbReference>
<keyword evidence="6 10" id="KW-0068">Autocatalytic cleavage</keyword>
<evidence type="ECO:0000256" key="2">
    <source>
        <dbReference type="ARBA" id="ARBA00011475"/>
    </source>
</evidence>
<dbReference type="GO" id="GO:0004358">
    <property type="term" value="F:L-glutamate N-acetyltransferase activity, acting on acetyl-L-ornithine as donor"/>
    <property type="evidence" value="ECO:0007669"/>
    <property type="project" value="UniProtKB-UniRule"/>
</dbReference>
<comment type="pathway">
    <text evidence="10">Amino-acid biosynthesis; L-arginine biosynthesis; N(2)-acetyl-L-ornithine from L-glutamate: step 1/4.</text>
</comment>
<dbReference type="Pfam" id="PF01960">
    <property type="entry name" value="ArgJ"/>
    <property type="match status" value="1"/>
</dbReference>
<comment type="pathway">
    <text evidence="10">Amino-acid biosynthesis; L-arginine biosynthesis; L-ornithine and N-acetyl-L-glutamate from L-glutamate and N(2)-acetyl-L-ornithine (cyclic): step 1/1.</text>
</comment>
<dbReference type="GO" id="GO:0006526">
    <property type="term" value="P:L-arginine biosynthetic process"/>
    <property type="evidence" value="ECO:0007669"/>
    <property type="project" value="UniProtKB-UniRule"/>
</dbReference>
<dbReference type="GO" id="GO:0004042">
    <property type="term" value="F:L-glutamate N-acetyltransferase activity"/>
    <property type="evidence" value="ECO:0007669"/>
    <property type="project" value="UniProtKB-UniRule"/>
</dbReference>
<dbReference type="OrthoDB" id="9804242at2"/>
<feature type="binding site" evidence="10">
    <location>
        <position position="177"/>
    </location>
    <ligand>
        <name>substrate</name>
    </ligand>
</feature>
<dbReference type="SUPFAM" id="SSF56266">
    <property type="entry name" value="DmpA/ArgJ-like"/>
    <property type="match status" value="1"/>
</dbReference>
<gene>
    <name evidence="10 11" type="primary">argJ</name>
    <name evidence="11" type="ORF">SPTER_01080</name>
</gene>
<dbReference type="HAMAP" id="MF_01106">
    <property type="entry name" value="ArgJ"/>
    <property type="match status" value="1"/>
</dbReference>
<dbReference type="CDD" id="cd02152">
    <property type="entry name" value="OAT"/>
    <property type="match status" value="1"/>
</dbReference>
<dbReference type="InterPro" id="IPR042195">
    <property type="entry name" value="ArgJ_beta_C"/>
</dbReference>
<keyword evidence="4 10" id="KW-0028">Amino-acid biosynthesis</keyword>
<dbReference type="InterPro" id="IPR002813">
    <property type="entry name" value="Arg_biosynth_ArgJ"/>
</dbReference>
<keyword evidence="12" id="KW-1185">Reference proteome</keyword>
<keyword evidence="3 10" id="KW-0055">Arginine biosynthesis</keyword>
<evidence type="ECO:0000313" key="11">
    <source>
        <dbReference type="EMBL" id="QDR78858.1"/>
    </source>
</evidence>
<keyword evidence="10" id="KW-0963">Cytoplasm</keyword>
<feature type="binding site" evidence="10">
    <location>
        <position position="398"/>
    </location>
    <ligand>
        <name>substrate</name>
    </ligand>
</feature>
<feature type="site" description="Involved in the stabilization of negative charge on the oxyanion by the formation of the oxyanion hole" evidence="10">
    <location>
        <position position="115"/>
    </location>
</feature>
<keyword evidence="8 10" id="KW-0012">Acyltransferase</keyword>
<evidence type="ECO:0000256" key="3">
    <source>
        <dbReference type="ARBA" id="ARBA00022571"/>
    </source>
</evidence>
<feature type="binding site" evidence="10">
    <location>
        <position position="275"/>
    </location>
    <ligand>
        <name>substrate</name>
    </ligand>
</feature>
<dbReference type="KEGG" id="sted:SPTER_01080"/>
<comment type="catalytic activity">
    <reaction evidence="9 10">
        <text>N(2)-acetyl-L-ornithine + L-glutamate = N-acetyl-L-glutamate + L-ornithine</text>
        <dbReference type="Rhea" id="RHEA:15349"/>
        <dbReference type="ChEBI" id="CHEBI:29985"/>
        <dbReference type="ChEBI" id="CHEBI:44337"/>
        <dbReference type="ChEBI" id="CHEBI:46911"/>
        <dbReference type="ChEBI" id="CHEBI:57805"/>
        <dbReference type="EC" id="2.3.1.35"/>
    </reaction>
</comment>
<dbReference type="UniPathway" id="UPA00068">
    <property type="reaction ID" value="UER00106"/>
</dbReference>
<name>A0A517DNC4_9FIRM</name>
<dbReference type="Gene3D" id="3.10.20.340">
    <property type="entry name" value="ArgJ beta chain, C-terminal domain"/>
    <property type="match status" value="1"/>
</dbReference>
<feature type="site" description="Cleavage; by autolysis" evidence="10">
    <location>
        <begin position="187"/>
        <end position="188"/>
    </location>
</feature>
<evidence type="ECO:0000256" key="5">
    <source>
        <dbReference type="ARBA" id="ARBA00022679"/>
    </source>
</evidence>
<proteinExistence type="inferred from homology"/>
<evidence type="ECO:0000256" key="6">
    <source>
        <dbReference type="ARBA" id="ARBA00022813"/>
    </source>
</evidence>
<evidence type="ECO:0000256" key="7">
    <source>
        <dbReference type="ARBA" id="ARBA00023268"/>
    </source>
</evidence>
<evidence type="ECO:0000256" key="4">
    <source>
        <dbReference type="ARBA" id="ARBA00022605"/>
    </source>
</evidence>
<feature type="binding site" evidence="10">
    <location>
        <position position="188"/>
    </location>
    <ligand>
        <name>substrate</name>
    </ligand>
</feature>
<feature type="chain" id="PRO_5023357308" description="Arginine biosynthesis bifunctional protein ArgJ beta chain" evidence="10">
    <location>
        <begin position="188"/>
        <end position="403"/>
    </location>
</feature>
<dbReference type="Proteomes" id="UP000320776">
    <property type="component" value="Chromosome"/>
</dbReference>
<dbReference type="RefSeq" id="WP_144348570.1">
    <property type="nucleotide sequence ID" value="NZ_CP036259.1"/>
</dbReference>
<dbReference type="AlphaFoldDB" id="A0A517DNC4"/>
<evidence type="ECO:0000256" key="9">
    <source>
        <dbReference type="ARBA" id="ARBA00049439"/>
    </source>
</evidence>
<comment type="catalytic activity">
    <reaction evidence="10">
        <text>L-glutamate + acetyl-CoA = N-acetyl-L-glutamate + CoA + H(+)</text>
        <dbReference type="Rhea" id="RHEA:24292"/>
        <dbReference type="ChEBI" id="CHEBI:15378"/>
        <dbReference type="ChEBI" id="CHEBI:29985"/>
        <dbReference type="ChEBI" id="CHEBI:44337"/>
        <dbReference type="ChEBI" id="CHEBI:57287"/>
        <dbReference type="ChEBI" id="CHEBI:57288"/>
        <dbReference type="EC" id="2.3.1.1"/>
    </reaction>
</comment>
<feature type="chain" id="PRO_5023357307" description="Arginine biosynthesis bifunctional protein ArgJ alpha chain" evidence="10">
    <location>
        <begin position="1"/>
        <end position="187"/>
    </location>
</feature>
<comment type="function">
    <text evidence="10">Catalyzes two activities which are involved in the cyclic version of arginine biosynthesis: the synthesis of N-acetylglutamate from glutamate and acetyl-CoA as the acetyl donor, and of ornithine by transacetylation between N(2)-acetylornithine and glutamate.</text>
</comment>
<feature type="binding site" evidence="10">
    <location>
        <position position="403"/>
    </location>
    <ligand>
        <name>substrate</name>
    </ligand>
</feature>
<dbReference type="PANTHER" id="PTHR23100:SF0">
    <property type="entry name" value="ARGININE BIOSYNTHESIS BIFUNCTIONAL PROTEIN ARGJ, MITOCHONDRIAL"/>
    <property type="match status" value="1"/>
</dbReference>
<evidence type="ECO:0000256" key="1">
    <source>
        <dbReference type="ARBA" id="ARBA00006774"/>
    </source>
</evidence>
<reference evidence="11 12" key="1">
    <citation type="submission" date="2019-02" db="EMBL/GenBank/DDBJ databases">
        <title>Closed genome of Sporomusa termitida DSM 4440.</title>
        <authorList>
            <person name="Poehlein A."/>
            <person name="Daniel R."/>
        </authorList>
    </citation>
    <scope>NUCLEOTIDE SEQUENCE [LARGE SCALE GENOMIC DNA]</scope>
    <source>
        <strain evidence="11 12">DSM 4440</strain>
    </source>
</reference>
<dbReference type="Gene3D" id="3.60.70.12">
    <property type="entry name" value="L-amino peptidase D-ALA esterase/amidase"/>
    <property type="match status" value="1"/>
</dbReference>
<dbReference type="GO" id="GO:0005737">
    <property type="term" value="C:cytoplasm"/>
    <property type="evidence" value="ECO:0007669"/>
    <property type="project" value="UniProtKB-SubCell"/>
</dbReference>
<protein>
    <recommendedName>
        <fullName evidence="10">Arginine biosynthesis bifunctional protein ArgJ</fullName>
    </recommendedName>
    <domain>
        <recommendedName>
            <fullName evidence="10">Glutamate N-acetyltransferase</fullName>
            <ecNumber evidence="10">2.3.1.35</ecNumber>
        </recommendedName>
        <alternativeName>
            <fullName evidence="10">Ornithine acetyltransferase</fullName>
            <shortName evidence="10">OATase</shortName>
        </alternativeName>
        <alternativeName>
            <fullName evidence="10">Ornithine transacetylase</fullName>
        </alternativeName>
    </domain>
    <domain>
        <recommendedName>
            <fullName evidence="10">Amino-acid acetyltransferase</fullName>
            <ecNumber evidence="10">2.3.1.1</ecNumber>
        </recommendedName>
        <alternativeName>
            <fullName evidence="10">N-acetylglutamate synthase</fullName>
            <shortName evidence="10">AGSase</shortName>
        </alternativeName>
    </domain>
    <component>
        <recommendedName>
            <fullName evidence="10">Arginine biosynthesis bifunctional protein ArgJ alpha chain</fullName>
        </recommendedName>
    </component>
    <component>
        <recommendedName>
            <fullName evidence="10">Arginine biosynthesis bifunctional protein ArgJ beta chain</fullName>
        </recommendedName>
    </component>
</protein>
<evidence type="ECO:0000256" key="8">
    <source>
        <dbReference type="ARBA" id="ARBA00023315"/>
    </source>
</evidence>
<dbReference type="FunFam" id="3.10.20.340:FF:000001">
    <property type="entry name" value="Arginine biosynthesis bifunctional protein ArgJ, chloroplastic"/>
    <property type="match status" value="1"/>
</dbReference>